<evidence type="ECO:0000256" key="3">
    <source>
        <dbReference type="ARBA" id="ARBA00023125"/>
    </source>
</evidence>
<dbReference type="FunFam" id="3.40.190.290:FF:000012">
    <property type="entry name" value="Transcriptional regulator, LysR family"/>
    <property type="match status" value="1"/>
</dbReference>
<name>A0A6I1HVI6_9BURK</name>
<feature type="domain" description="HTH lysR-type" evidence="5">
    <location>
        <begin position="4"/>
        <end position="61"/>
    </location>
</feature>
<sequence>MAQTNFNDILAFVAVAREGSFTRAAGKLGVSQSALSQTVRALEARLDLRLLVRTTRSVSPTEAGEQLLRTVAPRFDEIEAELALLSARRDKPAGNIRISAGEHSALTVLQPAIARLLPQYPDINIEIVVDNGMTDIVAARCDAGVRLGEQVAKDMIAMPIGPDFRMAIVASPAYFSRHPAPVTPQDLMAHNCINMRLPTLGGLFAWEFAKDGQELKVRVEGQMIVNNLALRLHSALDGLGLACMPEDAVLPCLADGRLVRVLDDWCPAYAGYKLYYPSRRHPSPAFTVLLDALRYRGV</sequence>
<evidence type="ECO:0000259" key="5">
    <source>
        <dbReference type="PROSITE" id="PS50931"/>
    </source>
</evidence>
<dbReference type="EMBL" id="WFLI01000039">
    <property type="protein sequence ID" value="KAB8061079.1"/>
    <property type="molecule type" value="Genomic_DNA"/>
</dbReference>
<organism evidence="6 7">
    <name type="scientific">Janthinobacterium violaceinigrum</name>
    <dbReference type="NCBI Taxonomy" id="2654252"/>
    <lineage>
        <taxon>Bacteria</taxon>
        <taxon>Pseudomonadati</taxon>
        <taxon>Pseudomonadota</taxon>
        <taxon>Betaproteobacteria</taxon>
        <taxon>Burkholderiales</taxon>
        <taxon>Oxalobacteraceae</taxon>
        <taxon>Janthinobacterium</taxon>
    </lineage>
</organism>
<dbReference type="Gene3D" id="3.40.190.290">
    <property type="match status" value="1"/>
</dbReference>
<keyword evidence="3" id="KW-0238">DNA-binding</keyword>
<dbReference type="GO" id="GO:0006351">
    <property type="term" value="P:DNA-templated transcription"/>
    <property type="evidence" value="ECO:0007669"/>
    <property type="project" value="TreeGrafter"/>
</dbReference>
<accession>A0A6I1HVI6</accession>
<comment type="similarity">
    <text evidence="1">Belongs to the LysR transcriptional regulatory family.</text>
</comment>
<dbReference type="SUPFAM" id="SSF46785">
    <property type="entry name" value="Winged helix' DNA-binding domain"/>
    <property type="match status" value="1"/>
</dbReference>
<dbReference type="Pfam" id="PF03466">
    <property type="entry name" value="LysR_substrate"/>
    <property type="match status" value="1"/>
</dbReference>
<dbReference type="CDD" id="cd08474">
    <property type="entry name" value="PBP2_CrgA_like_5"/>
    <property type="match status" value="1"/>
</dbReference>
<dbReference type="AlphaFoldDB" id="A0A6I1HVI6"/>
<dbReference type="InterPro" id="IPR000847">
    <property type="entry name" value="LysR_HTH_N"/>
</dbReference>
<dbReference type="PRINTS" id="PR00039">
    <property type="entry name" value="HTHLYSR"/>
</dbReference>
<protein>
    <submittedName>
        <fullName evidence="6">LysR family transcriptional regulator</fullName>
    </submittedName>
</protein>
<dbReference type="Pfam" id="PF00126">
    <property type="entry name" value="HTH_1"/>
    <property type="match status" value="1"/>
</dbReference>
<dbReference type="GO" id="GO:0043565">
    <property type="term" value="F:sequence-specific DNA binding"/>
    <property type="evidence" value="ECO:0007669"/>
    <property type="project" value="TreeGrafter"/>
</dbReference>
<gene>
    <name evidence="6" type="ORF">GCN75_24060</name>
</gene>
<dbReference type="FunFam" id="1.10.10.10:FF:000001">
    <property type="entry name" value="LysR family transcriptional regulator"/>
    <property type="match status" value="1"/>
</dbReference>
<dbReference type="RefSeq" id="WP_152284643.1">
    <property type="nucleotide sequence ID" value="NZ_WFLI01000039.1"/>
</dbReference>
<evidence type="ECO:0000256" key="1">
    <source>
        <dbReference type="ARBA" id="ARBA00009437"/>
    </source>
</evidence>
<reference evidence="6 7" key="1">
    <citation type="submission" date="2019-10" db="EMBL/GenBank/DDBJ databases">
        <title>Three novel species isolated from a subtropical stream in China.</title>
        <authorList>
            <person name="Lu H."/>
        </authorList>
    </citation>
    <scope>NUCLEOTIDE SEQUENCE [LARGE SCALE GENOMIC DNA]</scope>
    <source>
        <strain evidence="6 7">FT13W</strain>
    </source>
</reference>
<dbReference type="InterPro" id="IPR005119">
    <property type="entry name" value="LysR_subst-bd"/>
</dbReference>
<evidence type="ECO:0000313" key="7">
    <source>
        <dbReference type="Proteomes" id="UP000468717"/>
    </source>
</evidence>
<proteinExistence type="inferred from homology"/>
<evidence type="ECO:0000256" key="4">
    <source>
        <dbReference type="ARBA" id="ARBA00023163"/>
    </source>
</evidence>
<dbReference type="GO" id="GO:0003700">
    <property type="term" value="F:DNA-binding transcription factor activity"/>
    <property type="evidence" value="ECO:0007669"/>
    <property type="project" value="InterPro"/>
</dbReference>
<dbReference type="SUPFAM" id="SSF53850">
    <property type="entry name" value="Periplasmic binding protein-like II"/>
    <property type="match status" value="1"/>
</dbReference>
<dbReference type="InterPro" id="IPR036388">
    <property type="entry name" value="WH-like_DNA-bd_sf"/>
</dbReference>
<keyword evidence="7" id="KW-1185">Reference proteome</keyword>
<evidence type="ECO:0000256" key="2">
    <source>
        <dbReference type="ARBA" id="ARBA00023015"/>
    </source>
</evidence>
<keyword evidence="4" id="KW-0804">Transcription</keyword>
<keyword evidence="2" id="KW-0805">Transcription regulation</keyword>
<dbReference type="PANTHER" id="PTHR30537:SF1">
    <property type="entry name" value="HTH-TYPE TRANSCRIPTIONAL REGULATOR PGRR"/>
    <property type="match status" value="1"/>
</dbReference>
<comment type="caution">
    <text evidence="6">The sequence shown here is derived from an EMBL/GenBank/DDBJ whole genome shotgun (WGS) entry which is preliminary data.</text>
</comment>
<dbReference type="Proteomes" id="UP000468717">
    <property type="component" value="Unassembled WGS sequence"/>
</dbReference>
<evidence type="ECO:0000313" key="6">
    <source>
        <dbReference type="EMBL" id="KAB8061079.1"/>
    </source>
</evidence>
<dbReference type="PROSITE" id="PS50931">
    <property type="entry name" value="HTH_LYSR"/>
    <property type="match status" value="1"/>
</dbReference>
<dbReference type="PANTHER" id="PTHR30537">
    <property type="entry name" value="HTH-TYPE TRANSCRIPTIONAL REGULATOR"/>
    <property type="match status" value="1"/>
</dbReference>
<dbReference type="InterPro" id="IPR058163">
    <property type="entry name" value="LysR-type_TF_proteobact-type"/>
</dbReference>
<dbReference type="Gene3D" id="1.10.10.10">
    <property type="entry name" value="Winged helix-like DNA-binding domain superfamily/Winged helix DNA-binding domain"/>
    <property type="match status" value="1"/>
</dbReference>
<dbReference type="InterPro" id="IPR036390">
    <property type="entry name" value="WH_DNA-bd_sf"/>
</dbReference>